<evidence type="ECO:0000313" key="3">
    <source>
        <dbReference type="Proteomes" id="UP000318946"/>
    </source>
</evidence>
<name>A0A3D3YP08_9BACT</name>
<dbReference type="KEGG" id="acou:A5CBH24_21480"/>
<dbReference type="InterPro" id="IPR015927">
    <property type="entry name" value="Peptidase_S24_S26A/B/C"/>
</dbReference>
<reference evidence="3" key="1">
    <citation type="submission" date="2019-06" db="EMBL/GenBank/DDBJ databases">
        <title>Alistipes onderdonkii subsp. vulgaris subsp. nov., Alistipes dispar sp. nov. and Alistipes communis sp. nov., isolated from human faeces, and creation of Alistipes onderdonkii subsp. onderdonkii subsp. nov.</title>
        <authorList>
            <person name="Sakamoto M."/>
            <person name="Ikeyama N."/>
            <person name="Ogata Y."/>
            <person name="Suda W."/>
            <person name="Iino T."/>
            <person name="Hattori M."/>
            <person name="Ohkuma M."/>
        </authorList>
    </citation>
    <scope>NUCLEOTIDE SEQUENCE [LARGE SCALE GENOMIC DNA]</scope>
    <source>
        <strain evidence="3">5CBH24</strain>
    </source>
</reference>
<dbReference type="SUPFAM" id="SSF51306">
    <property type="entry name" value="LexA/Signal peptidase"/>
    <property type="match status" value="1"/>
</dbReference>
<dbReference type="STRING" id="1118061.GCA_000311925_00538"/>
<dbReference type="GeneID" id="78342868"/>
<gene>
    <name evidence="2" type="ORF">A5CBH24_21480</name>
</gene>
<dbReference type="AlphaFoldDB" id="A0A3D3YP08"/>
<dbReference type="OrthoDB" id="9795228at2"/>
<accession>A0A4Y1XPD3</accession>
<keyword evidence="3" id="KW-1185">Reference proteome</keyword>
<dbReference type="CDD" id="cd06462">
    <property type="entry name" value="Peptidase_S24_S26"/>
    <property type="match status" value="1"/>
</dbReference>
<evidence type="ECO:0000259" key="1">
    <source>
        <dbReference type="Pfam" id="PF00717"/>
    </source>
</evidence>
<sequence>MKRTVPNRMLFAETRDQLLAGREVVVRVLGQSMLPFFRSGSRITLRPLREGDLRRGHVVLGETDNGHFVVHRILTVGDERVTLLGDGNTVGTETIPRERIYGIVDCGRLHLWLAERWMRLRPLRRYPLAILRRICRK</sequence>
<feature type="domain" description="Peptidase S24/S26A/S26B/S26C" evidence="1">
    <location>
        <begin position="21"/>
        <end position="102"/>
    </location>
</feature>
<dbReference type="EMBL" id="AP019735">
    <property type="protein sequence ID" value="BBL04835.1"/>
    <property type="molecule type" value="Genomic_DNA"/>
</dbReference>
<dbReference type="Pfam" id="PF00717">
    <property type="entry name" value="Peptidase_S24"/>
    <property type="match status" value="1"/>
</dbReference>
<proteinExistence type="predicted"/>
<accession>A0A4Y1WVV0</accession>
<protein>
    <recommendedName>
        <fullName evidence="1">Peptidase S24/S26A/S26B/S26C domain-containing protein</fullName>
    </recommendedName>
</protein>
<dbReference type="InterPro" id="IPR036286">
    <property type="entry name" value="LexA/Signal_pep-like_sf"/>
</dbReference>
<dbReference type="RefSeq" id="WP_019129753.1">
    <property type="nucleotide sequence ID" value="NZ_AP019735.1"/>
</dbReference>
<evidence type="ECO:0000313" key="2">
    <source>
        <dbReference type="EMBL" id="BBL04835.1"/>
    </source>
</evidence>
<accession>A0A3D3YP08</accession>
<organism evidence="2 3">
    <name type="scientific">Alistipes communis</name>
    <dbReference type="NCBI Taxonomy" id="2585118"/>
    <lineage>
        <taxon>Bacteria</taxon>
        <taxon>Pseudomonadati</taxon>
        <taxon>Bacteroidota</taxon>
        <taxon>Bacteroidia</taxon>
        <taxon>Bacteroidales</taxon>
        <taxon>Rikenellaceae</taxon>
        <taxon>Alistipes</taxon>
    </lineage>
</organism>
<dbReference type="Proteomes" id="UP000318946">
    <property type="component" value="Chromosome"/>
</dbReference>